<comment type="caution">
    <text evidence="1">The sequence shown here is derived from an EMBL/GenBank/DDBJ whole genome shotgun (WGS) entry which is preliminary data.</text>
</comment>
<evidence type="ECO:0000313" key="1">
    <source>
        <dbReference type="EMBL" id="MBB3207544.1"/>
    </source>
</evidence>
<name>A0A7W5E0G8_9BACT</name>
<keyword evidence="2" id="KW-1185">Reference proteome</keyword>
<accession>A0A7W5E0G8</accession>
<gene>
    <name evidence="1" type="ORF">FHS27_003369</name>
</gene>
<evidence type="ECO:0000313" key="2">
    <source>
        <dbReference type="Proteomes" id="UP000536179"/>
    </source>
</evidence>
<dbReference type="Proteomes" id="UP000536179">
    <property type="component" value="Unassembled WGS sequence"/>
</dbReference>
<dbReference type="EMBL" id="JACHXU010000011">
    <property type="protein sequence ID" value="MBB3207544.1"/>
    <property type="molecule type" value="Genomic_DNA"/>
</dbReference>
<proteinExistence type="predicted"/>
<dbReference type="AlphaFoldDB" id="A0A7W5E0G8"/>
<reference evidence="1 2" key="1">
    <citation type="submission" date="2020-08" db="EMBL/GenBank/DDBJ databases">
        <title>Genomic Encyclopedia of Type Strains, Phase III (KMG-III): the genomes of soil and plant-associated and newly described type strains.</title>
        <authorList>
            <person name="Whitman W."/>
        </authorList>
    </citation>
    <scope>NUCLEOTIDE SEQUENCE [LARGE SCALE GENOMIC DNA]</scope>
    <source>
        <strain evidence="1 2">CECT 8075</strain>
    </source>
</reference>
<sequence>MITIVQRRNTRSVIPNTHATKRTKKHESMHFKAFAKQLVSDTEALGTNHTRCKTKPYDTILAAAHTTCLEAVKDCRFQYTVGWACLM</sequence>
<protein>
    <submittedName>
        <fullName evidence="1">Uncharacterized protein</fullName>
    </submittedName>
</protein>
<organism evidence="1 2">
    <name type="scientific">Aporhodopirellula rubra</name>
    <dbReference type="NCBI Taxonomy" id="980271"/>
    <lineage>
        <taxon>Bacteria</taxon>
        <taxon>Pseudomonadati</taxon>
        <taxon>Planctomycetota</taxon>
        <taxon>Planctomycetia</taxon>
        <taxon>Pirellulales</taxon>
        <taxon>Pirellulaceae</taxon>
        <taxon>Aporhodopirellula</taxon>
    </lineage>
</organism>